<evidence type="ECO:0000313" key="1">
    <source>
        <dbReference type="EMBL" id="RJT81972.1"/>
    </source>
</evidence>
<name>A0A3A5M4G8_9MICC</name>
<protein>
    <submittedName>
        <fullName evidence="1">Uncharacterized protein</fullName>
    </submittedName>
</protein>
<proteinExistence type="predicted"/>
<dbReference type="Proteomes" id="UP000272560">
    <property type="component" value="Unassembled WGS sequence"/>
</dbReference>
<organism evidence="1 2">
    <name type="scientific">Arthrobacter cheniae</name>
    <dbReference type="NCBI Taxonomy" id="1258888"/>
    <lineage>
        <taxon>Bacteria</taxon>
        <taxon>Bacillati</taxon>
        <taxon>Actinomycetota</taxon>
        <taxon>Actinomycetes</taxon>
        <taxon>Micrococcales</taxon>
        <taxon>Micrococcaceae</taxon>
        <taxon>Arthrobacter</taxon>
    </lineage>
</organism>
<dbReference type="OrthoDB" id="9940187at2"/>
<sequence>MTIELPTERAPLDARVIPALDAFTGASDANSLDRITAAITAADAIDAQHGIHRVKVDDETVERIAFTLGRIYSRGDEFDFRDYMRTARKVLDALTGRPAAPSWGDQVGEVH</sequence>
<dbReference type="EMBL" id="QZVT01000002">
    <property type="protein sequence ID" value="RJT81972.1"/>
    <property type="molecule type" value="Genomic_DNA"/>
</dbReference>
<dbReference type="RefSeq" id="WP_120147792.1">
    <property type="nucleotide sequence ID" value="NZ_QZVT01000002.1"/>
</dbReference>
<reference evidence="1 2" key="1">
    <citation type="submission" date="2018-09" db="EMBL/GenBank/DDBJ databases">
        <title>Novel species of Arthrobacter.</title>
        <authorList>
            <person name="Liu Q."/>
            <person name="Xin Y.-H."/>
        </authorList>
    </citation>
    <scope>NUCLEOTIDE SEQUENCE [LARGE SCALE GENOMIC DNA]</scope>
    <source>
        <strain evidence="1 2">Hz2</strain>
    </source>
</reference>
<comment type="caution">
    <text evidence="1">The sequence shown here is derived from an EMBL/GenBank/DDBJ whole genome shotgun (WGS) entry which is preliminary data.</text>
</comment>
<accession>A0A3A5M4G8</accession>
<gene>
    <name evidence="1" type="ORF">D6T63_04300</name>
</gene>
<dbReference type="AlphaFoldDB" id="A0A3A5M4G8"/>
<keyword evidence="2" id="KW-1185">Reference proteome</keyword>
<evidence type="ECO:0000313" key="2">
    <source>
        <dbReference type="Proteomes" id="UP000272560"/>
    </source>
</evidence>